<feature type="compositionally biased region" description="Basic and acidic residues" evidence="6">
    <location>
        <begin position="186"/>
        <end position="195"/>
    </location>
</feature>
<proteinExistence type="inferred from homology"/>
<dbReference type="GO" id="GO:0006572">
    <property type="term" value="P:L-tyrosine catabolic process"/>
    <property type="evidence" value="ECO:0007669"/>
    <property type="project" value="TreeGrafter"/>
</dbReference>
<dbReference type="PANTHER" id="PTHR45744:SF36">
    <property type="entry name" value="AMINOTRANSFERASE CLASS I_CLASSII DOMAIN-CONTAINING PROTEIN"/>
    <property type="match status" value="1"/>
</dbReference>
<evidence type="ECO:0000256" key="2">
    <source>
        <dbReference type="ARBA" id="ARBA00007441"/>
    </source>
</evidence>
<dbReference type="SUPFAM" id="SSF53383">
    <property type="entry name" value="PLP-dependent transferases"/>
    <property type="match status" value="1"/>
</dbReference>
<dbReference type="InterPro" id="IPR004839">
    <property type="entry name" value="Aminotransferase_I/II_large"/>
</dbReference>
<evidence type="ECO:0000256" key="1">
    <source>
        <dbReference type="ARBA" id="ARBA00001933"/>
    </source>
</evidence>
<dbReference type="PROSITE" id="PS00105">
    <property type="entry name" value="AA_TRANSFER_CLASS_1"/>
    <property type="match status" value="1"/>
</dbReference>
<dbReference type="GO" id="GO:0004838">
    <property type="term" value="F:L-tyrosine-2-oxoglutarate transaminase activity"/>
    <property type="evidence" value="ECO:0007669"/>
    <property type="project" value="TreeGrafter"/>
</dbReference>
<evidence type="ECO:0000256" key="3">
    <source>
        <dbReference type="ARBA" id="ARBA00022898"/>
    </source>
</evidence>
<dbReference type="Pfam" id="PF00155">
    <property type="entry name" value="Aminotran_1_2"/>
    <property type="match status" value="1"/>
</dbReference>
<dbReference type="EMBL" id="OIVN01002458">
    <property type="protein sequence ID" value="SPD03840.1"/>
    <property type="molecule type" value="Genomic_DNA"/>
</dbReference>
<dbReference type="InterPro" id="IPR015421">
    <property type="entry name" value="PyrdxlP-dep_Trfase_major"/>
</dbReference>
<keyword evidence="3 4" id="KW-0663">Pyridoxal phosphate</keyword>
<comment type="similarity">
    <text evidence="2 4">Belongs to the class-I pyridoxal-phosphate-dependent aminotransferase family.</text>
</comment>
<dbReference type="InterPro" id="IPR005958">
    <property type="entry name" value="TyrNic_aminoTrfase"/>
</dbReference>
<dbReference type="FunFam" id="3.90.1150.10:FF:000040">
    <property type="entry name" value="Tyrosine aminotransferase"/>
    <property type="match status" value="1"/>
</dbReference>
<evidence type="ECO:0000256" key="4">
    <source>
        <dbReference type="PIRNR" id="PIRNR000517"/>
    </source>
</evidence>
<dbReference type="Gene3D" id="3.90.1150.10">
    <property type="entry name" value="Aspartate Aminotransferase, domain 1"/>
    <property type="match status" value="1"/>
</dbReference>
<evidence type="ECO:0000259" key="7">
    <source>
        <dbReference type="Pfam" id="PF00155"/>
    </source>
</evidence>
<dbReference type="InterPro" id="IPR015422">
    <property type="entry name" value="PyrdxlP-dep_Trfase_small"/>
</dbReference>
<feature type="region of interest" description="Disordered" evidence="6">
    <location>
        <begin position="186"/>
        <end position="205"/>
    </location>
</feature>
<dbReference type="AlphaFoldDB" id="A0A2N9GWY2"/>
<name>A0A2N9GWY2_FAGSY</name>
<dbReference type="GO" id="GO:0030170">
    <property type="term" value="F:pyridoxal phosphate binding"/>
    <property type="evidence" value="ECO:0007669"/>
    <property type="project" value="InterPro"/>
</dbReference>
<dbReference type="InterPro" id="IPR004838">
    <property type="entry name" value="NHTrfase_class1_PyrdxlP-BS"/>
</dbReference>
<evidence type="ECO:0000256" key="6">
    <source>
        <dbReference type="SAM" id="MobiDB-lite"/>
    </source>
</evidence>
<dbReference type="Gene3D" id="3.40.640.10">
    <property type="entry name" value="Type I PLP-dependent aspartate aminotransferase-like (Major domain)"/>
    <property type="match status" value="1"/>
</dbReference>
<accession>A0A2N9GWY2</accession>
<gene>
    <name evidence="8" type="ORF">FSB_LOCUS31722</name>
</gene>
<dbReference type="PIRSF" id="PIRSF000517">
    <property type="entry name" value="Tyr_transaminase"/>
    <property type="match status" value="1"/>
</dbReference>
<comment type="cofactor">
    <cofactor evidence="1 4 5">
        <name>pyridoxal 5'-phosphate</name>
        <dbReference type="ChEBI" id="CHEBI:597326"/>
    </cofactor>
</comment>
<protein>
    <recommendedName>
        <fullName evidence="7">Aminotransferase class I/classII large domain-containing protein</fullName>
    </recommendedName>
</protein>
<dbReference type="CDD" id="cd00609">
    <property type="entry name" value="AAT_like"/>
    <property type="match status" value="1"/>
</dbReference>
<evidence type="ECO:0000256" key="5">
    <source>
        <dbReference type="PIRSR" id="PIRSR000517-1"/>
    </source>
</evidence>
<sequence length="401" mass="44411">MTLPFLNRAIAEYLSRDLTYQLSADDVYLTISCSQAIEVIVSVLARPGANILLPKPGYPFYEARAAFSRLQVHRYDLLSNKDWETDLESVEALADDNTVAMVIISPGNPCGNVFTYQHLKKVAETARKLGILVISDEVYHHITFGSKPFVPMGEFGSIVPVVTLGSIAKRWLVPGWRIGWLVTNDPSERGSEGSRSRQQATASRPPNLSHVLFRAGVTTKRCGVAVAADASGGVSLCRRCQARSDSGWDLLEIGSGFVWVVESLKSYLYLCPDPATFTQGAIAQILENTKDDFFSKILNIIREAADICYDRIKEIPCLTCPYKPEGSMSVMVSLNLSLLEDISDDLDFCLKLAKEESVTVLPGFSVGMKNWLRITFAVELASLEEALDRMKAFCLRHGRRQ</sequence>
<organism evidence="8">
    <name type="scientific">Fagus sylvatica</name>
    <name type="common">Beechnut</name>
    <dbReference type="NCBI Taxonomy" id="28930"/>
    <lineage>
        <taxon>Eukaryota</taxon>
        <taxon>Viridiplantae</taxon>
        <taxon>Streptophyta</taxon>
        <taxon>Embryophyta</taxon>
        <taxon>Tracheophyta</taxon>
        <taxon>Spermatophyta</taxon>
        <taxon>Magnoliopsida</taxon>
        <taxon>eudicotyledons</taxon>
        <taxon>Gunneridae</taxon>
        <taxon>Pentapetalae</taxon>
        <taxon>rosids</taxon>
        <taxon>fabids</taxon>
        <taxon>Fagales</taxon>
        <taxon>Fagaceae</taxon>
        <taxon>Fagus</taxon>
    </lineage>
</organism>
<dbReference type="InterPro" id="IPR015424">
    <property type="entry name" value="PyrdxlP-dep_Trfase"/>
</dbReference>
<reference evidence="8" key="1">
    <citation type="submission" date="2018-02" db="EMBL/GenBank/DDBJ databases">
        <authorList>
            <person name="Cohen D.B."/>
            <person name="Kent A.D."/>
        </authorList>
    </citation>
    <scope>NUCLEOTIDE SEQUENCE</scope>
</reference>
<evidence type="ECO:0000313" key="8">
    <source>
        <dbReference type="EMBL" id="SPD03840.1"/>
    </source>
</evidence>
<dbReference type="PANTHER" id="PTHR45744">
    <property type="entry name" value="TYROSINE AMINOTRANSFERASE"/>
    <property type="match status" value="1"/>
</dbReference>
<feature type="modified residue" description="N6-(pyridoxal phosphate)lysine" evidence="5">
    <location>
        <position position="169"/>
    </location>
</feature>
<feature type="domain" description="Aminotransferase class I/classII large" evidence="7">
    <location>
        <begin position="3"/>
        <end position="389"/>
    </location>
</feature>